<evidence type="ECO:0000259" key="5">
    <source>
        <dbReference type="Pfam" id="PF02650"/>
    </source>
</evidence>
<dbReference type="Gene3D" id="3.10.28.10">
    <property type="entry name" value="Homing endonucleases"/>
    <property type="match status" value="1"/>
</dbReference>
<dbReference type="Pfam" id="PF10298">
    <property type="entry name" value="WhiA_N"/>
    <property type="match status" value="1"/>
</dbReference>
<dbReference type="InterPro" id="IPR039518">
    <property type="entry name" value="WhiA_LAGLIDADG_dom"/>
</dbReference>
<evidence type="ECO:0000256" key="4">
    <source>
        <dbReference type="HAMAP-Rule" id="MF_01420"/>
    </source>
</evidence>
<keyword evidence="2 4" id="KW-0238">DNA-binding</keyword>
<evidence type="ECO:0000256" key="2">
    <source>
        <dbReference type="ARBA" id="ARBA00023125"/>
    </source>
</evidence>
<dbReference type="Proteomes" id="UP001165068">
    <property type="component" value="Unassembled WGS sequence"/>
</dbReference>
<dbReference type="InterPro" id="IPR003802">
    <property type="entry name" value="Sporulation_regulator_WhiA"/>
</dbReference>
<evidence type="ECO:0000313" key="8">
    <source>
        <dbReference type="EMBL" id="GLC83670.1"/>
    </source>
</evidence>
<feature type="domain" description="Sporulation transcription regulator WhiA N-terminal" evidence="6">
    <location>
        <begin position="21"/>
        <end position="107"/>
    </location>
</feature>
<sequence>MALTTDVKAELVSIRNAPPTVRVAEVTTILRFAGGLHSIAGRVAVEAEVDAELLARRVSRDLAEIYGVRPEIAQVKASTAQSGGDGARWAVRVIGPGETLARQTGLLDARRRPVRGLPNRLTTGSPEELAGIWRGAFLAAGSLSEPGRSAMLEVACPTGEAAMALVGAAHRLGVTAKAREVRGLPRVVVREGEAIRAILAAMGARRTAAAWEEMRQRREVRAGVNRLVNFDDANLRRSAQAAVAACARVERALEILGDDVPDHLRTAGNLRLAHRDASLDELGHHADPPLTKDAVAGRIRRLLAMADKRAQQDGIPGTEAAVPAGLED</sequence>
<dbReference type="InterPro" id="IPR018478">
    <property type="entry name" value="Sporu_reg_WhiA_N_dom"/>
</dbReference>
<reference evidence="8" key="1">
    <citation type="submission" date="2022-08" db="EMBL/GenBank/DDBJ databases">
        <title>Draft genome sequence of Microbacterium arabinogalactanolyticum JCM 9171.</title>
        <authorList>
            <person name="Fujita K."/>
            <person name="Ishiwata A."/>
            <person name="Fushinobu S."/>
        </authorList>
    </citation>
    <scope>NUCLEOTIDE SEQUENCE</scope>
    <source>
        <strain evidence="8">JCM 9171</strain>
    </source>
</reference>
<evidence type="ECO:0000313" key="9">
    <source>
        <dbReference type="Proteomes" id="UP001165068"/>
    </source>
</evidence>
<keyword evidence="9" id="KW-1185">Reference proteome</keyword>
<dbReference type="Pfam" id="PF14527">
    <property type="entry name" value="LAGLIDADG_WhiA"/>
    <property type="match status" value="1"/>
</dbReference>
<dbReference type="Pfam" id="PF02650">
    <property type="entry name" value="HTH_WhiA"/>
    <property type="match status" value="1"/>
</dbReference>
<name>A0ABQ5NDY6_9MICO</name>
<dbReference type="RefSeq" id="WP_285630203.1">
    <property type="nucleotide sequence ID" value="NZ_BAAAUK010000001.1"/>
</dbReference>
<protein>
    <recommendedName>
        <fullName evidence="4">Probable cell division protein WhiA</fullName>
    </recommendedName>
</protein>
<dbReference type="PANTHER" id="PTHR37307">
    <property type="entry name" value="CELL DIVISION PROTEIN WHIA-RELATED"/>
    <property type="match status" value="1"/>
</dbReference>
<evidence type="ECO:0000256" key="1">
    <source>
        <dbReference type="ARBA" id="ARBA00022618"/>
    </source>
</evidence>
<feature type="domain" description="WhiA LAGLIDADG-like" evidence="7">
    <location>
        <begin position="131"/>
        <end position="221"/>
    </location>
</feature>
<proteinExistence type="inferred from homology"/>
<evidence type="ECO:0000259" key="6">
    <source>
        <dbReference type="Pfam" id="PF10298"/>
    </source>
</evidence>
<dbReference type="InterPro" id="IPR023054">
    <property type="entry name" value="Sporulation_regulator_WhiA_C"/>
</dbReference>
<dbReference type="NCBIfam" id="TIGR00647">
    <property type="entry name" value="DNA_bind_WhiA"/>
    <property type="match status" value="1"/>
</dbReference>
<accession>A0ABQ5NDY6</accession>
<dbReference type="HAMAP" id="MF_01420">
    <property type="entry name" value="HTH_type_WhiA"/>
    <property type="match status" value="1"/>
</dbReference>
<comment type="caution">
    <text evidence="8">The sequence shown here is derived from an EMBL/GenBank/DDBJ whole genome shotgun (WGS) entry which is preliminary data.</text>
</comment>
<evidence type="ECO:0000256" key="3">
    <source>
        <dbReference type="ARBA" id="ARBA00023306"/>
    </source>
</evidence>
<dbReference type="EMBL" id="BRZC01000002">
    <property type="protein sequence ID" value="GLC83670.1"/>
    <property type="molecule type" value="Genomic_DNA"/>
</dbReference>
<dbReference type="InterPro" id="IPR027434">
    <property type="entry name" value="Homing_endonucl"/>
</dbReference>
<evidence type="ECO:0000259" key="7">
    <source>
        <dbReference type="Pfam" id="PF14527"/>
    </source>
</evidence>
<keyword evidence="3 4" id="KW-0131">Cell cycle</keyword>
<comment type="function">
    <text evidence="4">Involved in cell division and chromosome segregation.</text>
</comment>
<keyword evidence="1 4" id="KW-0132">Cell division</keyword>
<organism evidence="8 9">
    <name type="scientific">Microbacterium arabinogalactanolyticum</name>
    <dbReference type="NCBI Taxonomy" id="69365"/>
    <lineage>
        <taxon>Bacteria</taxon>
        <taxon>Bacillati</taxon>
        <taxon>Actinomycetota</taxon>
        <taxon>Actinomycetes</taxon>
        <taxon>Micrococcales</taxon>
        <taxon>Microbacteriaceae</taxon>
        <taxon>Microbacterium</taxon>
    </lineage>
</organism>
<gene>
    <name evidence="4 8" type="primary">whiA</name>
    <name evidence="8" type="ORF">MIAR_02580</name>
</gene>
<comment type="similarity">
    <text evidence="4">Belongs to the WhiA family.</text>
</comment>
<feature type="domain" description="Sporulation regulator WhiA C-terminal" evidence="5">
    <location>
        <begin position="224"/>
        <end position="306"/>
    </location>
</feature>
<dbReference type="PANTHER" id="PTHR37307:SF1">
    <property type="entry name" value="CELL DIVISION PROTEIN WHIA-RELATED"/>
    <property type="match status" value="1"/>
</dbReference>